<proteinExistence type="predicted"/>
<organism evidence="4 5">
    <name type="scientific">Roseateles rivi</name>
    <dbReference type="NCBI Taxonomy" id="3299028"/>
    <lineage>
        <taxon>Bacteria</taxon>
        <taxon>Pseudomonadati</taxon>
        <taxon>Pseudomonadota</taxon>
        <taxon>Betaproteobacteria</taxon>
        <taxon>Burkholderiales</taxon>
        <taxon>Sphaerotilaceae</taxon>
        <taxon>Roseateles</taxon>
    </lineage>
</organism>
<sequence>MTNSYAFFDVDGTLLRLKSMFSFHDFWYQRWIGLDSDARVEEYEDVTAIMRALVESGEQRELINRRYYEFFSGRSVEEVERCAQAWARTVVADPRIFVTDVIDELEALRAKGVEPVFVSGSFIEVLSPIADHLGVSHMLATRLLHDGKTYTGRFRAPQTIGEGKALAISEFLAERSTLPTDCWAFGDDISDVPMLEAVGRPVAVIGDSALSSTARARGWKCLHICASDDPLMIREGLGALVGEAT</sequence>
<dbReference type="SUPFAM" id="SSF56784">
    <property type="entry name" value="HAD-like"/>
    <property type="match status" value="1"/>
</dbReference>
<reference evidence="4 5" key="1">
    <citation type="submission" date="2024-08" db="EMBL/GenBank/DDBJ databases">
        <authorList>
            <person name="Lu H."/>
        </authorList>
    </citation>
    <scope>NUCLEOTIDE SEQUENCE [LARGE SCALE GENOMIC DNA]</scope>
    <source>
        <strain evidence="4 5">BYS180W</strain>
    </source>
</reference>
<dbReference type="InterPro" id="IPR036412">
    <property type="entry name" value="HAD-like_sf"/>
</dbReference>
<dbReference type="NCBIfam" id="TIGR01490">
    <property type="entry name" value="HAD-SF-IB-hyp1"/>
    <property type="match status" value="1"/>
</dbReference>
<dbReference type="Gene3D" id="1.20.1440.100">
    <property type="entry name" value="SG protein - dephosphorylation function"/>
    <property type="match status" value="1"/>
</dbReference>
<dbReference type="EMBL" id="JBIGHZ010000003">
    <property type="protein sequence ID" value="MFG6448328.1"/>
    <property type="molecule type" value="Genomic_DNA"/>
</dbReference>
<gene>
    <name evidence="4" type="ORF">ACG0Z6_08720</name>
</gene>
<keyword evidence="3" id="KW-0460">Magnesium</keyword>
<evidence type="ECO:0000256" key="1">
    <source>
        <dbReference type="ARBA" id="ARBA00022723"/>
    </source>
</evidence>
<dbReference type="InterPro" id="IPR006385">
    <property type="entry name" value="HAD_hydro_SerB1"/>
</dbReference>
<evidence type="ECO:0000256" key="2">
    <source>
        <dbReference type="ARBA" id="ARBA00022801"/>
    </source>
</evidence>
<keyword evidence="2 4" id="KW-0378">Hydrolase</keyword>
<dbReference type="InterPro" id="IPR050582">
    <property type="entry name" value="HAD-like_SerB"/>
</dbReference>
<dbReference type="GO" id="GO:0016787">
    <property type="term" value="F:hydrolase activity"/>
    <property type="evidence" value="ECO:0007669"/>
    <property type="project" value="UniProtKB-KW"/>
</dbReference>
<dbReference type="Proteomes" id="UP001606099">
    <property type="component" value="Unassembled WGS sequence"/>
</dbReference>
<name>A0ABW7FVJ2_9BURK</name>
<dbReference type="PANTHER" id="PTHR43344">
    <property type="entry name" value="PHOSPHOSERINE PHOSPHATASE"/>
    <property type="match status" value="1"/>
</dbReference>
<protein>
    <submittedName>
        <fullName evidence="4">HAD family hydrolase</fullName>
    </submittedName>
</protein>
<keyword evidence="5" id="KW-1185">Reference proteome</keyword>
<evidence type="ECO:0000313" key="5">
    <source>
        <dbReference type="Proteomes" id="UP001606099"/>
    </source>
</evidence>
<evidence type="ECO:0000313" key="4">
    <source>
        <dbReference type="EMBL" id="MFG6448328.1"/>
    </source>
</evidence>
<dbReference type="Pfam" id="PF12710">
    <property type="entry name" value="HAD"/>
    <property type="match status" value="1"/>
</dbReference>
<dbReference type="PANTHER" id="PTHR43344:SF13">
    <property type="entry name" value="PHOSPHATASE RV3661-RELATED"/>
    <property type="match status" value="1"/>
</dbReference>
<comment type="caution">
    <text evidence="4">The sequence shown here is derived from an EMBL/GenBank/DDBJ whole genome shotgun (WGS) entry which is preliminary data.</text>
</comment>
<accession>A0ABW7FVJ2</accession>
<dbReference type="Gene3D" id="3.40.50.1000">
    <property type="entry name" value="HAD superfamily/HAD-like"/>
    <property type="match status" value="1"/>
</dbReference>
<keyword evidence="1" id="KW-0479">Metal-binding</keyword>
<dbReference type="InterPro" id="IPR023214">
    <property type="entry name" value="HAD_sf"/>
</dbReference>
<evidence type="ECO:0000256" key="3">
    <source>
        <dbReference type="ARBA" id="ARBA00022842"/>
    </source>
</evidence>
<dbReference type="RefSeq" id="WP_394460454.1">
    <property type="nucleotide sequence ID" value="NZ_JBIGHZ010000003.1"/>
</dbReference>
<dbReference type="NCBIfam" id="TIGR01488">
    <property type="entry name" value="HAD-SF-IB"/>
    <property type="match status" value="1"/>
</dbReference>